<comment type="subcellular location">
    <subcellularLocation>
        <location evidence="1">Membrane</location>
        <topology evidence="1">Peripheral membrane protein</topology>
    </subcellularLocation>
</comment>
<keyword evidence="4 6" id="KW-0472">Membrane</keyword>
<accession>A0ABN9QHV8</accession>
<evidence type="ECO:0000256" key="5">
    <source>
        <dbReference type="ARBA" id="ARBA00043089"/>
    </source>
</evidence>
<comment type="similarity">
    <text evidence="2">Belongs to the PsbU family.</text>
</comment>
<feature type="non-terminal residue" evidence="7">
    <location>
        <position position="1"/>
    </location>
</feature>
<dbReference type="InterPro" id="IPR010527">
    <property type="entry name" value="PSII_PsbU"/>
</dbReference>
<evidence type="ECO:0000256" key="2">
    <source>
        <dbReference type="ARBA" id="ARBA00010827"/>
    </source>
</evidence>
<feature type="transmembrane region" description="Helical" evidence="6">
    <location>
        <begin position="31"/>
        <end position="51"/>
    </location>
</feature>
<comment type="caution">
    <text evidence="7">The sequence shown here is derived from an EMBL/GenBank/DDBJ whole genome shotgun (WGS) entry which is preliminary data.</text>
</comment>
<dbReference type="Pfam" id="PF06514">
    <property type="entry name" value="PsbU"/>
    <property type="match status" value="1"/>
</dbReference>
<dbReference type="Gene3D" id="1.10.150.320">
    <property type="entry name" value="Photosystem II 12 kDa extrinsic protein"/>
    <property type="match status" value="1"/>
</dbReference>
<evidence type="ECO:0000313" key="7">
    <source>
        <dbReference type="EMBL" id="CAK0804365.1"/>
    </source>
</evidence>
<name>A0ABN9QHV8_9DINO</name>
<proteinExistence type="inferred from homology"/>
<keyword evidence="6" id="KW-1133">Transmembrane helix</keyword>
<dbReference type="EMBL" id="CAUYUJ010003220">
    <property type="protein sequence ID" value="CAK0804365.1"/>
    <property type="molecule type" value="Genomic_DNA"/>
</dbReference>
<reference evidence="7" key="1">
    <citation type="submission" date="2023-10" db="EMBL/GenBank/DDBJ databases">
        <authorList>
            <person name="Chen Y."/>
            <person name="Shah S."/>
            <person name="Dougan E. K."/>
            <person name="Thang M."/>
            <person name="Chan C."/>
        </authorList>
    </citation>
    <scope>NUCLEOTIDE SEQUENCE [LARGE SCALE GENOMIC DNA]</scope>
</reference>
<feature type="transmembrane region" description="Helical" evidence="6">
    <location>
        <begin position="90"/>
        <end position="108"/>
    </location>
</feature>
<gene>
    <name evidence="7" type="ORF">PCOR1329_LOCUS11189</name>
</gene>
<protein>
    <recommendedName>
        <fullName evidence="5">Photosystem II 12 kDa extrinsic protein</fullName>
    </recommendedName>
</protein>
<evidence type="ECO:0000256" key="3">
    <source>
        <dbReference type="ARBA" id="ARBA00023078"/>
    </source>
</evidence>
<dbReference type="SUPFAM" id="SSF81585">
    <property type="entry name" value="PsbU/PolX domain-like"/>
    <property type="match status" value="1"/>
</dbReference>
<evidence type="ECO:0000256" key="4">
    <source>
        <dbReference type="ARBA" id="ARBA00023136"/>
    </source>
</evidence>
<keyword evidence="8" id="KW-1185">Reference proteome</keyword>
<evidence type="ECO:0000256" key="6">
    <source>
        <dbReference type="SAM" id="Phobius"/>
    </source>
</evidence>
<keyword evidence="6" id="KW-0812">Transmembrane</keyword>
<evidence type="ECO:0000256" key="1">
    <source>
        <dbReference type="ARBA" id="ARBA00004170"/>
    </source>
</evidence>
<keyword evidence="3" id="KW-0793">Thylakoid</keyword>
<evidence type="ECO:0000313" key="8">
    <source>
        <dbReference type="Proteomes" id="UP001189429"/>
    </source>
</evidence>
<organism evidence="7 8">
    <name type="scientific">Prorocentrum cordatum</name>
    <dbReference type="NCBI Taxonomy" id="2364126"/>
    <lineage>
        <taxon>Eukaryota</taxon>
        <taxon>Sar</taxon>
        <taxon>Alveolata</taxon>
        <taxon>Dinophyceae</taxon>
        <taxon>Prorocentrales</taxon>
        <taxon>Prorocentraceae</taxon>
        <taxon>Prorocentrum</taxon>
    </lineage>
</organism>
<sequence>PFWLKLRHNTLLPPASSALWNKQLRRPLMAVLSRVALAVALLASPAAAYVAPIPSEAALQRSVASAVQQQPTLIVEELVEEPTADSTTSGAMLGAAVASIAGVVVGWLRSNKQRAASAAAASAVALVASVSASPALAEVDYVNIEYLGGSNKVDINNANIMAYRQFPGMFPTASGWIGTHGPWEKVSDMLNDPELPDNLKQIIQKYEKNYVAFPANPAYFIDRINNAMYR</sequence>
<dbReference type="Proteomes" id="UP001189429">
    <property type="component" value="Unassembled WGS sequence"/>
</dbReference>